<proteinExistence type="predicted"/>
<evidence type="ECO:0000313" key="1">
    <source>
        <dbReference type="EMBL" id="XBT97684.1"/>
    </source>
</evidence>
<dbReference type="AlphaFoldDB" id="A0AAU7S5A2"/>
<sequence length="156" mass="17642">MDMAPLVHDLYLALREHIAALPGGHILRKSLDEEDQMRVYTLALDSADLPPVRYVLTSIDKMNAVLSKLLYSRRVFVLDAWREEPAANKLVSNIEETYRSIQGLYERIDDVIIYSAYPGNASRIKAGAIPRELTKSSPEDLAAYLLSKVLEYYANV</sequence>
<organism evidence="1">
    <name type="scientific">Rhizobium sp. ZPR3</name>
    <dbReference type="NCBI Taxonomy" id="3158967"/>
    <lineage>
        <taxon>Bacteria</taxon>
        <taxon>Pseudomonadati</taxon>
        <taxon>Pseudomonadota</taxon>
        <taxon>Alphaproteobacteria</taxon>
        <taxon>Hyphomicrobiales</taxon>
        <taxon>Rhizobiaceae</taxon>
        <taxon>Rhizobium/Agrobacterium group</taxon>
        <taxon>Rhizobium</taxon>
    </lineage>
</organism>
<name>A0AAU7S5A2_9HYPH</name>
<geneLocation type="plasmid" evidence="1">
    <name>unnamed3</name>
</geneLocation>
<protein>
    <submittedName>
        <fullName evidence="1">Uncharacterized protein</fullName>
    </submittedName>
</protein>
<keyword evidence="1" id="KW-0614">Plasmid</keyword>
<dbReference type="RefSeq" id="WP_349962886.1">
    <property type="nucleotide sequence ID" value="NZ_CP157963.1"/>
</dbReference>
<dbReference type="EMBL" id="CP157963">
    <property type="protein sequence ID" value="XBT97684.1"/>
    <property type="molecule type" value="Genomic_DNA"/>
</dbReference>
<reference evidence="1" key="1">
    <citation type="submission" date="2024-06" db="EMBL/GenBank/DDBJ databases">
        <authorList>
            <person name="Li T."/>
            <person name="Gao R."/>
        </authorList>
    </citation>
    <scope>NUCLEOTIDE SEQUENCE</scope>
    <source>
        <strain evidence="1">ZPR3</strain>
        <plasmid evidence="1">unnamed3</plasmid>
    </source>
</reference>
<accession>A0AAU7S5A2</accession>
<gene>
    <name evidence="1" type="ORF">ABM479_33765</name>
</gene>